<sequence length="130" mass="14895">MRSRRVDSVAREQMLIYLLPPDALRELWETVLEQVQKPGLQHFQGVRILLQVKHLKTVTKDVTWQQLIDRFERYWHHAIQASYATTGLFFDIGKEVCLSGTSRVAFQQTSFCSPLPAPESPDPSLATVLS</sequence>
<organism evidence="1">
    <name type="scientific">Aspergillus arachidicola</name>
    <dbReference type="NCBI Taxonomy" id="656916"/>
    <lineage>
        <taxon>Eukaryota</taxon>
        <taxon>Fungi</taxon>
        <taxon>Dikarya</taxon>
        <taxon>Ascomycota</taxon>
        <taxon>Pezizomycotina</taxon>
        <taxon>Eurotiomycetes</taxon>
        <taxon>Eurotiomycetidae</taxon>
        <taxon>Eurotiales</taxon>
        <taxon>Aspergillaceae</taxon>
        <taxon>Aspergillus</taxon>
        <taxon>Aspergillus subgen. Circumdati</taxon>
    </lineage>
</organism>
<gene>
    <name evidence="1" type="ORF">BDV24DRAFT_170348</name>
</gene>
<name>A0A5N6XM72_9EURO</name>
<dbReference type="AlphaFoldDB" id="A0A5N6XM72"/>
<dbReference type="EMBL" id="ML737310">
    <property type="protein sequence ID" value="KAE8334281.1"/>
    <property type="molecule type" value="Genomic_DNA"/>
</dbReference>
<reference evidence="1" key="1">
    <citation type="submission" date="2019-04" db="EMBL/GenBank/DDBJ databases">
        <title>Friends and foes A comparative genomics study of 23 Aspergillus species from section Flavi.</title>
        <authorList>
            <consortium name="DOE Joint Genome Institute"/>
            <person name="Kjaerbolling I."/>
            <person name="Vesth T."/>
            <person name="Frisvad J.C."/>
            <person name="Nybo J.L."/>
            <person name="Theobald S."/>
            <person name="Kildgaard S."/>
            <person name="Isbrandt T."/>
            <person name="Kuo A."/>
            <person name="Sato A."/>
            <person name="Lyhne E.K."/>
            <person name="Kogle M.E."/>
            <person name="Wiebenga A."/>
            <person name="Kun R.S."/>
            <person name="Lubbers R.J."/>
            <person name="Makela M.R."/>
            <person name="Barry K."/>
            <person name="Chovatia M."/>
            <person name="Clum A."/>
            <person name="Daum C."/>
            <person name="Haridas S."/>
            <person name="He G."/>
            <person name="LaButti K."/>
            <person name="Lipzen A."/>
            <person name="Mondo S."/>
            <person name="Riley R."/>
            <person name="Salamov A."/>
            <person name="Simmons B.A."/>
            <person name="Magnuson J.K."/>
            <person name="Henrissat B."/>
            <person name="Mortensen U.H."/>
            <person name="Larsen T.O."/>
            <person name="Devries R.P."/>
            <person name="Grigoriev I.V."/>
            <person name="Machida M."/>
            <person name="Baker S.E."/>
            <person name="Andersen M.R."/>
        </authorList>
    </citation>
    <scope>NUCLEOTIDE SEQUENCE</scope>
    <source>
        <strain evidence="1">CBS 117612</strain>
    </source>
</reference>
<proteinExistence type="predicted"/>
<accession>A0A5N6XM72</accession>
<protein>
    <submittedName>
        <fullName evidence="1">Uncharacterized protein</fullName>
    </submittedName>
</protein>
<evidence type="ECO:0000313" key="1">
    <source>
        <dbReference type="EMBL" id="KAE8334281.1"/>
    </source>
</evidence>
<dbReference type="Proteomes" id="UP000325558">
    <property type="component" value="Unassembled WGS sequence"/>
</dbReference>
<dbReference type="OrthoDB" id="4507207at2759"/>